<keyword evidence="1" id="KW-0472">Membrane</keyword>
<dbReference type="EMBL" id="BAAANC010000002">
    <property type="protein sequence ID" value="GAA1525092.1"/>
    <property type="molecule type" value="Genomic_DNA"/>
</dbReference>
<keyword evidence="3" id="KW-1185">Reference proteome</keyword>
<keyword evidence="1" id="KW-0812">Transmembrane</keyword>
<keyword evidence="1" id="KW-1133">Transmembrane helix</keyword>
<dbReference type="Proteomes" id="UP001500363">
    <property type="component" value="Unassembled WGS sequence"/>
</dbReference>
<comment type="caution">
    <text evidence="2">The sequence shown here is derived from an EMBL/GenBank/DDBJ whole genome shotgun (WGS) entry which is preliminary data.</text>
</comment>
<dbReference type="RefSeq" id="WP_344174102.1">
    <property type="nucleotide sequence ID" value="NZ_BAAANC010000002.1"/>
</dbReference>
<sequence>MGTAWIAIVGTVVGAATSFLFQRLAQSRTERFTRDEQLRARRIDAYSDFAERVMDWRRAHMTRLRKRLVTGPDVEDYEPLRTESHVLRARSWAAFYKVKLLCGDPALERLALAAIEATHEMSEADDRVSLDELGESVRARLDEFLERASEQAVGRAIRK</sequence>
<gene>
    <name evidence="2" type="ORF">GCM10009741_28250</name>
</gene>
<proteinExistence type="predicted"/>
<evidence type="ECO:0000256" key="1">
    <source>
        <dbReference type="SAM" id="Phobius"/>
    </source>
</evidence>
<feature type="transmembrane region" description="Helical" evidence="1">
    <location>
        <begin position="6"/>
        <end position="25"/>
    </location>
</feature>
<organism evidence="2 3">
    <name type="scientific">Kribbella lupini</name>
    <dbReference type="NCBI Taxonomy" id="291602"/>
    <lineage>
        <taxon>Bacteria</taxon>
        <taxon>Bacillati</taxon>
        <taxon>Actinomycetota</taxon>
        <taxon>Actinomycetes</taxon>
        <taxon>Propionibacteriales</taxon>
        <taxon>Kribbellaceae</taxon>
        <taxon>Kribbella</taxon>
    </lineage>
</organism>
<evidence type="ECO:0000313" key="3">
    <source>
        <dbReference type="Proteomes" id="UP001500363"/>
    </source>
</evidence>
<protein>
    <submittedName>
        <fullName evidence="2">Uncharacterized protein</fullName>
    </submittedName>
</protein>
<evidence type="ECO:0000313" key="2">
    <source>
        <dbReference type="EMBL" id="GAA1525092.1"/>
    </source>
</evidence>
<accession>A0ABN2ASL2</accession>
<name>A0ABN2ASL2_9ACTN</name>
<reference evidence="2 3" key="1">
    <citation type="journal article" date="2019" name="Int. J. Syst. Evol. Microbiol.">
        <title>The Global Catalogue of Microorganisms (GCM) 10K type strain sequencing project: providing services to taxonomists for standard genome sequencing and annotation.</title>
        <authorList>
            <consortium name="The Broad Institute Genomics Platform"/>
            <consortium name="The Broad Institute Genome Sequencing Center for Infectious Disease"/>
            <person name="Wu L."/>
            <person name="Ma J."/>
        </authorList>
    </citation>
    <scope>NUCLEOTIDE SEQUENCE [LARGE SCALE GENOMIC DNA]</scope>
    <source>
        <strain evidence="2 3">JCM 14303</strain>
    </source>
</reference>